<dbReference type="AlphaFoldDB" id="A0A6S6UD05"/>
<dbReference type="GO" id="GO:0005737">
    <property type="term" value="C:cytoplasm"/>
    <property type="evidence" value="ECO:0007669"/>
    <property type="project" value="TreeGrafter"/>
</dbReference>
<dbReference type="CDD" id="cd00570">
    <property type="entry name" value="GST_N_family"/>
    <property type="match status" value="1"/>
</dbReference>
<dbReference type="InterPro" id="IPR036249">
    <property type="entry name" value="Thioredoxin-like_sf"/>
</dbReference>
<evidence type="ECO:0000259" key="4">
    <source>
        <dbReference type="PROSITE" id="PS50404"/>
    </source>
</evidence>
<dbReference type="SFLD" id="SFLDG01152">
    <property type="entry name" value="Main.3:_Omega-_and_Tau-like"/>
    <property type="match status" value="1"/>
</dbReference>
<dbReference type="InterPro" id="IPR036282">
    <property type="entry name" value="Glutathione-S-Trfase_C_sf"/>
</dbReference>
<dbReference type="PANTHER" id="PTHR43968">
    <property type="match status" value="1"/>
</dbReference>
<dbReference type="InterPro" id="IPR050983">
    <property type="entry name" value="GST_Omega/HSP26"/>
</dbReference>
<dbReference type="InterPro" id="IPR045073">
    <property type="entry name" value="Omega/Tau-like"/>
</dbReference>
<evidence type="ECO:0000256" key="1">
    <source>
        <dbReference type="ARBA" id="ARBA00012452"/>
    </source>
</evidence>
<dbReference type="Gene3D" id="1.20.1050.10">
    <property type="match status" value="1"/>
</dbReference>
<accession>A0A6S6UD05</accession>
<protein>
    <recommendedName>
        <fullName evidence="1">glutathione transferase</fullName>
        <ecNumber evidence="1">2.5.1.18</ecNumber>
    </recommendedName>
</protein>
<evidence type="ECO:0000256" key="3">
    <source>
        <dbReference type="ARBA" id="ARBA00047960"/>
    </source>
</evidence>
<dbReference type="EMBL" id="CACVAY010000147">
    <property type="protein sequence ID" value="CAA6828251.1"/>
    <property type="molecule type" value="Genomic_DNA"/>
</dbReference>
<dbReference type="Pfam" id="PF13409">
    <property type="entry name" value="GST_N_2"/>
    <property type="match status" value="1"/>
</dbReference>
<evidence type="ECO:0000256" key="2">
    <source>
        <dbReference type="ARBA" id="ARBA00022679"/>
    </source>
</evidence>
<evidence type="ECO:0000259" key="5">
    <source>
        <dbReference type="PROSITE" id="PS50405"/>
    </source>
</evidence>
<dbReference type="Pfam" id="PF13410">
    <property type="entry name" value="GST_C_2"/>
    <property type="match status" value="1"/>
</dbReference>
<evidence type="ECO:0000313" key="6">
    <source>
        <dbReference type="EMBL" id="CAA6828251.1"/>
    </source>
</evidence>
<dbReference type="SUPFAM" id="SSF47616">
    <property type="entry name" value="GST C-terminal domain-like"/>
    <property type="match status" value="1"/>
</dbReference>
<sequence length="219" mass="24941">MSANPSLELISFKVCPFVQRSVIALLEKQVDFKLTHIDLSDPPEWFKGISPLGKVPVLKVGEQPVFESAVILEYLDEVYAPKLHPDDALEKATHRAWVEFCSELITTQFKMLSAKDKDAFEENRNSLKEGLKRLEDVLAEEAPFFAGEKFSLVDTVYAPLFMRIKIVEAMRPLALDIPERIQMWSDALLARESVQNSVVDDFESIFMAFLKKLDGYVLK</sequence>
<dbReference type="SFLD" id="SFLDS00019">
    <property type="entry name" value="Glutathione_Transferase_(cytos"/>
    <property type="match status" value="1"/>
</dbReference>
<feature type="domain" description="GST C-terminal" evidence="5">
    <location>
        <begin position="87"/>
        <end position="209"/>
    </location>
</feature>
<dbReference type="PROSITE" id="PS50404">
    <property type="entry name" value="GST_NTER"/>
    <property type="match status" value="1"/>
</dbReference>
<dbReference type="InterPro" id="IPR010987">
    <property type="entry name" value="Glutathione-S-Trfase_C-like"/>
</dbReference>
<dbReference type="InterPro" id="IPR004045">
    <property type="entry name" value="Glutathione_S-Trfase_N"/>
</dbReference>
<dbReference type="EC" id="2.5.1.18" evidence="1"/>
<dbReference type="InterPro" id="IPR040079">
    <property type="entry name" value="Glutathione_S-Trfase"/>
</dbReference>
<dbReference type="PROSITE" id="PS50405">
    <property type="entry name" value="GST_CTER"/>
    <property type="match status" value="1"/>
</dbReference>
<feature type="domain" description="GST N-terminal" evidence="4">
    <location>
        <begin position="5"/>
        <end position="83"/>
    </location>
</feature>
<dbReference type="SUPFAM" id="SSF52833">
    <property type="entry name" value="Thioredoxin-like"/>
    <property type="match status" value="1"/>
</dbReference>
<dbReference type="SFLD" id="SFLDG00358">
    <property type="entry name" value="Main_(cytGST)"/>
    <property type="match status" value="1"/>
</dbReference>
<name>A0A6S6UD05_9GAMM</name>
<organism evidence="6">
    <name type="scientific">uncultured Thiotrichaceae bacterium</name>
    <dbReference type="NCBI Taxonomy" id="298394"/>
    <lineage>
        <taxon>Bacteria</taxon>
        <taxon>Pseudomonadati</taxon>
        <taxon>Pseudomonadota</taxon>
        <taxon>Gammaproteobacteria</taxon>
        <taxon>Thiotrichales</taxon>
        <taxon>Thiotrichaceae</taxon>
        <taxon>environmental samples</taxon>
    </lineage>
</organism>
<keyword evidence="2 6" id="KW-0808">Transferase</keyword>
<reference evidence="6" key="1">
    <citation type="submission" date="2020-01" db="EMBL/GenBank/DDBJ databases">
        <authorList>
            <person name="Meier V. D."/>
            <person name="Meier V D."/>
        </authorList>
    </citation>
    <scope>NUCLEOTIDE SEQUENCE</scope>
    <source>
        <strain evidence="6">HLG_WM_MAG_07</strain>
    </source>
</reference>
<proteinExistence type="predicted"/>
<gene>
    <name evidence="6" type="ORF">HELGO_WM25934</name>
</gene>
<dbReference type="GO" id="GO:0004364">
    <property type="term" value="F:glutathione transferase activity"/>
    <property type="evidence" value="ECO:0007669"/>
    <property type="project" value="UniProtKB-EC"/>
</dbReference>
<comment type="catalytic activity">
    <reaction evidence="3">
        <text>RX + glutathione = an S-substituted glutathione + a halide anion + H(+)</text>
        <dbReference type="Rhea" id="RHEA:16437"/>
        <dbReference type="ChEBI" id="CHEBI:15378"/>
        <dbReference type="ChEBI" id="CHEBI:16042"/>
        <dbReference type="ChEBI" id="CHEBI:17792"/>
        <dbReference type="ChEBI" id="CHEBI:57925"/>
        <dbReference type="ChEBI" id="CHEBI:90779"/>
        <dbReference type="EC" id="2.5.1.18"/>
    </reaction>
</comment>
<dbReference type="Gene3D" id="3.40.30.10">
    <property type="entry name" value="Glutaredoxin"/>
    <property type="match status" value="1"/>
</dbReference>
<dbReference type="PANTHER" id="PTHR43968:SF6">
    <property type="entry name" value="GLUTATHIONE S-TRANSFERASE OMEGA"/>
    <property type="match status" value="1"/>
</dbReference>